<evidence type="ECO:0000256" key="7">
    <source>
        <dbReference type="ARBA" id="ARBA00023136"/>
    </source>
</evidence>
<dbReference type="RefSeq" id="WP_106988492.1">
    <property type="nucleotide sequence ID" value="NZ_JADPLM010000033.1"/>
</dbReference>
<dbReference type="Gene3D" id="1.20.1250.20">
    <property type="entry name" value="MFS general substrate transporter like domains"/>
    <property type="match status" value="2"/>
</dbReference>
<feature type="transmembrane region" description="Helical" evidence="8">
    <location>
        <begin position="268"/>
        <end position="288"/>
    </location>
</feature>
<protein>
    <submittedName>
        <fullName evidence="10">MFS transporter</fullName>
    </submittedName>
</protein>
<keyword evidence="11" id="KW-1185">Reference proteome</keyword>
<dbReference type="EMBL" id="PYLP01000015">
    <property type="protein sequence ID" value="PST38372.1"/>
    <property type="molecule type" value="Genomic_DNA"/>
</dbReference>
<feature type="transmembrane region" description="Helical" evidence="8">
    <location>
        <begin position="207"/>
        <end position="230"/>
    </location>
</feature>
<dbReference type="PANTHER" id="PTHR23522">
    <property type="entry name" value="BLL5896 PROTEIN"/>
    <property type="match status" value="1"/>
</dbReference>
<keyword evidence="6 8" id="KW-1133">Transmembrane helix</keyword>
<evidence type="ECO:0000259" key="9">
    <source>
        <dbReference type="PROSITE" id="PS50850"/>
    </source>
</evidence>
<feature type="transmembrane region" description="Helical" evidence="8">
    <location>
        <begin position="294"/>
        <end position="321"/>
    </location>
</feature>
<keyword evidence="4" id="KW-0997">Cell inner membrane</keyword>
<dbReference type="InterPro" id="IPR024989">
    <property type="entry name" value="MFS_assoc_dom"/>
</dbReference>
<evidence type="ECO:0000256" key="2">
    <source>
        <dbReference type="ARBA" id="ARBA00022448"/>
    </source>
</evidence>
<comment type="subcellular location">
    <subcellularLocation>
        <location evidence="1">Cell inner membrane</location>
        <topology evidence="1">Multi-pass membrane protein</topology>
    </subcellularLocation>
</comment>
<dbReference type="GeneID" id="77471486"/>
<keyword evidence="5 8" id="KW-0812">Transmembrane</keyword>
<evidence type="ECO:0000256" key="3">
    <source>
        <dbReference type="ARBA" id="ARBA00022475"/>
    </source>
</evidence>
<dbReference type="InterPro" id="IPR036259">
    <property type="entry name" value="MFS_trans_sf"/>
</dbReference>
<evidence type="ECO:0000256" key="6">
    <source>
        <dbReference type="ARBA" id="ARBA00022989"/>
    </source>
</evidence>
<dbReference type="Proteomes" id="UP000241201">
    <property type="component" value="Unassembled WGS sequence"/>
</dbReference>
<organism evidence="10 11">
    <name type="scientific">Faecalibacillus faecis</name>
    <dbReference type="NCBI Taxonomy" id="1982628"/>
    <lineage>
        <taxon>Bacteria</taxon>
        <taxon>Bacillati</taxon>
        <taxon>Bacillota</taxon>
        <taxon>Erysipelotrichia</taxon>
        <taxon>Erysipelotrichales</taxon>
        <taxon>Coprobacillaceae</taxon>
        <taxon>Faecalibacillus</taxon>
    </lineage>
</organism>
<feature type="transmembrane region" description="Helical" evidence="8">
    <location>
        <begin position="12"/>
        <end position="29"/>
    </location>
</feature>
<dbReference type="PANTHER" id="PTHR23522:SF10">
    <property type="entry name" value="3-PHENYLPROPIONIC ACID TRANSPORTER-RELATED"/>
    <property type="match status" value="1"/>
</dbReference>
<comment type="caution">
    <text evidence="10">The sequence shown here is derived from an EMBL/GenBank/DDBJ whole genome shotgun (WGS) entry which is preliminary data.</text>
</comment>
<feature type="transmembrane region" description="Helical" evidence="8">
    <location>
        <begin position="72"/>
        <end position="92"/>
    </location>
</feature>
<name>A0A2T3FSX8_9FIRM</name>
<feature type="transmembrane region" description="Helical" evidence="8">
    <location>
        <begin position="41"/>
        <end position="60"/>
    </location>
</feature>
<dbReference type="InterPro" id="IPR020846">
    <property type="entry name" value="MFS_dom"/>
</dbReference>
<feature type="transmembrane region" description="Helical" evidence="8">
    <location>
        <begin position="242"/>
        <end position="261"/>
    </location>
</feature>
<evidence type="ECO:0000256" key="4">
    <source>
        <dbReference type="ARBA" id="ARBA00022519"/>
    </source>
</evidence>
<dbReference type="SUPFAM" id="SSF103473">
    <property type="entry name" value="MFS general substrate transporter"/>
    <property type="match status" value="1"/>
</dbReference>
<feature type="domain" description="Major facilitator superfamily (MFS) profile" evidence="9">
    <location>
        <begin position="207"/>
        <end position="390"/>
    </location>
</feature>
<dbReference type="GO" id="GO:0030395">
    <property type="term" value="F:lactose binding"/>
    <property type="evidence" value="ECO:0007669"/>
    <property type="project" value="TreeGrafter"/>
</dbReference>
<feature type="transmembrane region" description="Helical" evidence="8">
    <location>
        <begin position="333"/>
        <end position="354"/>
    </location>
</feature>
<feature type="transmembrane region" description="Helical" evidence="8">
    <location>
        <begin position="132"/>
        <end position="154"/>
    </location>
</feature>
<dbReference type="GO" id="GO:0005886">
    <property type="term" value="C:plasma membrane"/>
    <property type="evidence" value="ECO:0007669"/>
    <property type="project" value="UniProtKB-SubCell"/>
</dbReference>
<evidence type="ECO:0000256" key="8">
    <source>
        <dbReference type="SAM" id="Phobius"/>
    </source>
</evidence>
<proteinExistence type="predicted"/>
<feature type="transmembrane region" description="Helical" evidence="8">
    <location>
        <begin position="98"/>
        <end position="120"/>
    </location>
</feature>
<dbReference type="PROSITE" id="PS51257">
    <property type="entry name" value="PROKAR_LIPOPROTEIN"/>
    <property type="match status" value="1"/>
</dbReference>
<gene>
    <name evidence="10" type="ORF">C7U55_10315</name>
</gene>
<feature type="transmembrane region" description="Helical" evidence="8">
    <location>
        <begin position="360"/>
        <end position="384"/>
    </location>
</feature>
<dbReference type="GO" id="GO:0015528">
    <property type="term" value="F:lactose:proton symporter activity"/>
    <property type="evidence" value="ECO:0007669"/>
    <property type="project" value="TreeGrafter"/>
</dbReference>
<accession>A0A2T3FSX8</accession>
<evidence type="ECO:0000313" key="11">
    <source>
        <dbReference type="Proteomes" id="UP000241201"/>
    </source>
</evidence>
<dbReference type="Pfam" id="PF12832">
    <property type="entry name" value="MFS_1_like"/>
    <property type="match status" value="1"/>
</dbReference>
<keyword evidence="3" id="KW-1003">Cell membrane</keyword>
<evidence type="ECO:0000256" key="1">
    <source>
        <dbReference type="ARBA" id="ARBA00004429"/>
    </source>
</evidence>
<evidence type="ECO:0000256" key="5">
    <source>
        <dbReference type="ARBA" id="ARBA00022692"/>
    </source>
</evidence>
<keyword evidence="2" id="KW-0813">Transport</keyword>
<keyword evidence="7 8" id="KW-0472">Membrane</keyword>
<dbReference type="PROSITE" id="PS50850">
    <property type="entry name" value="MFS"/>
    <property type="match status" value="1"/>
</dbReference>
<evidence type="ECO:0000313" key="10">
    <source>
        <dbReference type="EMBL" id="PST38372.1"/>
    </source>
</evidence>
<dbReference type="AlphaFoldDB" id="A0A2T3FSX8"/>
<reference evidence="11" key="1">
    <citation type="submission" date="2018-03" db="EMBL/GenBank/DDBJ databases">
        <title>Lachnoclostridium SNUG30370 gen.nov., sp.nov., isolated from human faeces.</title>
        <authorList>
            <person name="Seo B."/>
            <person name="Jeon K."/>
            <person name="Ko G."/>
        </authorList>
    </citation>
    <scope>NUCLEOTIDE SEQUENCE [LARGE SCALE GENOMIC DNA]</scope>
    <source>
        <strain evidence="11">SNUG30370</strain>
    </source>
</reference>
<sequence length="390" mass="42777">MSLKAKYNFLHLFYWFTGCCINGFIAVFLQSKGLSNTEIGIVTGGSCVATIFLSPFMSSLISKIKGMTIKKLMTFLMLTTVLLYIAMAFLPIPAFLVMIFYVIMYALNMSTVPMLTMIAMNYINEGTYVNFGLARGIGSASWATSALIFGQAVSFLGANILSIAYCVFALVTLFILYHLPESKITKTKTEEVQEEGSVVTVIKKYKIFFFLLLGFCFMFSGATAIGTYLINIVKSLGGNTSLYGVAMFAMAFSELPVMMTVPKLMKKFNSVTLILVASIFYICRNYTIGLAPNLIVLIIGMMFQGLSYGLFTGVITYYVTYNLDTQDQMSGQTMIGIMTSGIGSTLGNVLGGILQDTIGLNALFTFVYLMTALGAVIIFICKFVSIKVKK</sequence>
<feature type="transmembrane region" description="Helical" evidence="8">
    <location>
        <begin position="160"/>
        <end position="179"/>
    </location>
</feature>